<dbReference type="InterPro" id="IPR024344">
    <property type="entry name" value="MDMPI_metal-binding"/>
</dbReference>
<dbReference type="PANTHER" id="PTHR40758">
    <property type="entry name" value="CONSERVED PROTEIN"/>
    <property type="match status" value="1"/>
</dbReference>
<sequence length="267" mass="29761">MEDSKDMDIDDSINTLLGEGARIVIAGDELSPNAPVPTCPGWTVRDLLRHLGGIHRWAYDIVTHQRQHRPNAEEMRALVGPLPSDEDLVPWVSNGLQQLVGAFKEASPELECFQVFPVGTSLQFWTRRQAHETTIHRVDVESARGDEISSVKRGFAADGIDELLTGFHARTKSDVRSPIPSLIHIRATDAEVDTGSWYVHLSDVEPPRVTRTATARPDCVVSGPLELLYLALWNRLPFTDLEVEGNLALLQLWRSTSAIKWRGPSFT</sequence>
<accession>A0A895XHC5</accession>
<dbReference type="Pfam" id="PF07398">
    <property type="entry name" value="MDMPI_C"/>
    <property type="match status" value="1"/>
</dbReference>
<dbReference type="Pfam" id="PF11716">
    <property type="entry name" value="MDMPI_N"/>
    <property type="match status" value="1"/>
</dbReference>
<name>A0A895XHC5_9ACTN</name>
<dbReference type="NCBIfam" id="TIGR03083">
    <property type="entry name" value="maleylpyruvate isomerase family mycothiol-dependent enzyme"/>
    <property type="match status" value="1"/>
</dbReference>
<dbReference type="AlphaFoldDB" id="A0A895XHC5"/>
<organism evidence="3 4">
    <name type="scientific">Natronoglycomyces albus</name>
    <dbReference type="NCBI Taxonomy" id="2811108"/>
    <lineage>
        <taxon>Bacteria</taxon>
        <taxon>Bacillati</taxon>
        <taxon>Actinomycetota</taxon>
        <taxon>Actinomycetes</taxon>
        <taxon>Glycomycetales</taxon>
        <taxon>Glycomycetaceae</taxon>
        <taxon>Natronoglycomyces</taxon>
    </lineage>
</organism>
<keyword evidence="3" id="KW-0413">Isomerase</keyword>
<gene>
    <name evidence="3" type="ORF">JQS30_11020</name>
</gene>
<protein>
    <submittedName>
        <fullName evidence="3">Maleylpyruvate isomerase family mycothiol-dependent enzyme</fullName>
    </submittedName>
</protein>
<evidence type="ECO:0000313" key="4">
    <source>
        <dbReference type="Proteomes" id="UP000662939"/>
    </source>
</evidence>
<dbReference type="InterPro" id="IPR017517">
    <property type="entry name" value="Maleyloyr_isom"/>
</dbReference>
<dbReference type="RefSeq" id="WP_213170324.1">
    <property type="nucleotide sequence ID" value="NZ_CP070496.1"/>
</dbReference>
<dbReference type="KEGG" id="nav:JQS30_11020"/>
<dbReference type="GO" id="GO:0046872">
    <property type="term" value="F:metal ion binding"/>
    <property type="evidence" value="ECO:0007669"/>
    <property type="project" value="InterPro"/>
</dbReference>
<evidence type="ECO:0000259" key="1">
    <source>
        <dbReference type="Pfam" id="PF07398"/>
    </source>
</evidence>
<dbReference type="PANTHER" id="PTHR40758:SF1">
    <property type="entry name" value="CONSERVED PROTEIN"/>
    <property type="match status" value="1"/>
</dbReference>
<dbReference type="GO" id="GO:0016853">
    <property type="term" value="F:isomerase activity"/>
    <property type="evidence" value="ECO:0007669"/>
    <property type="project" value="UniProtKB-KW"/>
</dbReference>
<evidence type="ECO:0000313" key="3">
    <source>
        <dbReference type="EMBL" id="QSB04327.1"/>
    </source>
</evidence>
<dbReference type="InterPro" id="IPR034660">
    <property type="entry name" value="DinB/YfiT-like"/>
</dbReference>
<dbReference type="GO" id="GO:0005886">
    <property type="term" value="C:plasma membrane"/>
    <property type="evidence" value="ECO:0007669"/>
    <property type="project" value="TreeGrafter"/>
</dbReference>
<keyword evidence="4" id="KW-1185">Reference proteome</keyword>
<dbReference type="Proteomes" id="UP000662939">
    <property type="component" value="Chromosome"/>
</dbReference>
<evidence type="ECO:0000259" key="2">
    <source>
        <dbReference type="Pfam" id="PF11716"/>
    </source>
</evidence>
<proteinExistence type="predicted"/>
<dbReference type="SUPFAM" id="SSF109854">
    <property type="entry name" value="DinB/YfiT-like putative metalloenzymes"/>
    <property type="match status" value="1"/>
</dbReference>
<feature type="domain" description="Mycothiol-dependent maleylpyruvate isomerase metal-binding" evidence="2">
    <location>
        <begin position="21"/>
        <end position="141"/>
    </location>
</feature>
<feature type="domain" description="MDMPI C-terminal" evidence="1">
    <location>
        <begin position="155"/>
        <end position="251"/>
    </location>
</feature>
<reference evidence="3" key="1">
    <citation type="submission" date="2021-02" db="EMBL/GenBank/DDBJ databases">
        <title>Natronoglycomyces albus gen. nov., sp. nov, a haloalkaliphilic actinobacterium from a soda solonchak soil.</title>
        <authorList>
            <person name="Sorokin D.Y."/>
            <person name="Khijniak T.V."/>
            <person name="Zakharycheva A.P."/>
            <person name="Boueva O.V."/>
            <person name="Ariskina E.V."/>
            <person name="Hahnke R.L."/>
            <person name="Bunk B."/>
            <person name="Sproer C."/>
            <person name="Schumann P."/>
            <person name="Evtushenko L.I."/>
            <person name="Kublanov I.V."/>
        </authorList>
    </citation>
    <scope>NUCLEOTIDE SEQUENCE</scope>
    <source>
        <strain evidence="3">DSM 106290</strain>
    </source>
</reference>
<dbReference type="EMBL" id="CP070496">
    <property type="protein sequence ID" value="QSB04327.1"/>
    <property type="molecule type" value="Genomic_DNA"/>
</dbReference>
<dbReference type="InterPro" id="IPR010872">
    <property type="entry name" value="MDMPI_C-term_domain"/>
</dbReference>